<accession>U5ELW3</accession>
<evidence type="ECO:0008006" key="3">
    <source>
        <dbReference type="Google" id="ProtNLM"/>
    </source>
</evidence>
<sequence length="88" mass="9549">MTHAELVSKLVEILGEVTEGAVPPNVDTTGPQSIRALKLTSVKLLAFMVEVEDVLGIEWDDDMAPDTTASFEALAGYIYRQQQEAGAR</sequence>
<organism evidence="1 2">
    <name type="scientific">Nocardia asteroides NBRC 15531</name>
    <dbReference type="NCBI Taxonomy" id="1110697"/>
    <lineage>
        <taxon>Bacteria</taxon>
        <taxon>Bacillati</taxon>
        <taxon>Actinomycetota</taxon>
        <taxon>Actinomycetes</taxon>
        <taxon>Mycobacteriales</taxon>
        <taxon>Nocardiaceae</taxon>
        <taxon>Nocardia</taxon>
    </lineage>
</organism>
<evidence type="ECO:0000313" key="2">
    <source>
        <dbReference type="Proteomes" id="UP000017048"/>
    </source>
</evidence>
<dbReference type="RefSeq" id="WP_019045909.1">
    <property type="nucleotide sequence ID" value="NZ_BAFO02000034.1"/>
</dbReference>
<keyword evidence="2" id="KW-1185">Reference proteome</keyword>
<dbReference type="SUPFAM" id="SSF47336">
    <property type="entry name" value="ACP-like"/>
    <property type="match status" value="1"/>
</dbReference>
<evidence type="ECO:0000313" key="1">
    <source>
        <dbReference type="EMBL" id="GAD87313.1"/>
    </source>
</evidence>
<dbReference type="STRING" id="1824.SAMN05444423_104389"/>
<dbReference type="Proteomes" id="UP000017048">
    <property type="component" value="Unassembled WGS sequence"/>
</dbReference>
<dbReference type="GeneID" id="91516022"/>
<proteinExistence type="predicted"/>
<dbReference type="Gene3D" id="1.10.1200.10">
    <property type="entry name" value="ACP-like"/>
    <property type="match status" value="1"/>
</dbReference>
<dbReference type="EMBL" id="BAFO02000034">
    <property type="protein sequence ID" value="GAD87313.1"/>
    <property type="molecule type" value="Genomic_DNA"/>
</dbReference>
<dbReference type="InterPro" id="IPR036736">
    <property type="entry name" value="ACP-like_sf"/>
</dbReference>
<name>U5ELW3_NOCAS</name>
<protein>
    <recommendedName>
        <fullName evidence="3">Carrier domain-containing protein</fullName>
    </recommendedName>
</protein>
<dbReference type="AlphaFoldDB" id="U5ELW3"/>
<gene>
    <name evidence="1" type="ORF">NCAST_34_04430</name>
</gene>
<reference evidence="1 2" key="1">
    <citation type="journal article" date="2014" name="BMC Genomics">
        <title>Genome based analysis of type-I polyketide synthase and nonribosomal peptide synthetase gene clusters in seven strains of five representative Nocardia species.</title>
        <authorList>
            <person name="Komaki H."/>
            <person name="Ichikawa N."/>
            <person name="Hosoyama A."/>
            <person name="Takahashi-Nakaguchi A."/>
            <person name="Matsuzawa T."/>
            <person name="Suzuki K."/>
            <person name="Fujita N."/>
            <person name="Gonoi T."/>
        </authorList>
    </citation>
    <scope>NUCLEOTIDE SEQUENCE [LARGE SCALE GENOMIC DNA]</scope>
    <source>
        <strain evidence="1 2">NBRC 15531</strain>
    </source>
</reference>
<comment type="caution">
    <text evidence="1">The sequence shown here is derived from an EMBL/GenBank/DDBJ whole genome shotgun (WGS) entry which is preliminary data.</text>
</comment>